<accession>A0A1I0S8S0</accession>
<keyword evidence="5" id="KW-1185">Reference proteome</keyword>
<dbReference type="GO" id="GO:0016989">
    <property type="term" value="F:sigma factor antagonist activity"/>
    <property type="evidence" value="ECO:0007669"/>
    <property type="project" value="TreeGrafter"/>
</dbReference>
<dbReference type="OrthoDB" id="1452822at2"/>
<evidence type="ECO:0000256" key="1">
    <source>
        <dbReference type="SAM" id="Phobius"/>
    </source>
</evidence>
<keyword evidence="1" id="KW-0472">Membrane</keyword>
<keyword evidence="1" id="KW-1133">Transmembrane helix</keyword>
<dbReference type="AlphaFoldDB" id="A0A1I0S8S0"/>
<dbReference type="InterPro" id="IPR032508">
    <property type="entry name" value="FecR_C"/>
</dbReference>
<keyword evidence="1" id="KW-0812">Transmembrane</keyword>
<organism evidence="4 5">
    <name type="scientific">Chitinophaga arvensicola</name>
    <dbReference type="NCBI Taxonomy" id="29529"/>
    <lineage>
        <taxon>Bacteria</taxon>
        <taxon>Pseudomonadati</taxon>
        <taxon>Bacteroidota</taxon>
        <taxon>Chitinophagia</taxon>
        <taxon>Chitinophagales</taxon>
        <taxon>Chitinophagaceae</taxon>
        <taxon>Chitinophaga</taxon>
    </lineage>
</organism>
<feature type="domain" description="Protein FecR C-terminal" evidence="3">
    <location>
        <begin position="299"/>
        <end position="366"/>
    </location>
</feature>
<dbReference type="Pfam" id="PF16344">
    <property type="entry name" value="FecR_C"/>
    <property type="match status" value="1"/>
</dbReference>
<protein>
    <submittedName>
        <fullName evidence="4">FecR protein</fullName>
    </submittedName>
</protein>
<feature type="transmembrane region" description="Helical" evidence="1">
    <location>
        <begin position="73"/>
        <end position="93"/>
    </location>
</feature>
<gene>
    <name evidence="4" type="ORF">SAMN04488122_4899</name>
</gene>
<evidence type="ECO:0000259" key="2">
    <source>
        <dbReference type="Pfam" id="PF04773"/>
    </source>
</evidence>
<dbReference type="Proteomes" id="UP000199310">
    <property type="component" value="Unassembled WGS sequence"/>
</dbReference>
<evidence type="ECO:0000313" key="5">
    <source>
        <dbReference type="Proteomes" id="UP000199310"/>
    </source>
</evidence>
<sequence>MPDKKQLKLEDLLGNDGEPPVQSDDPAQQQLAAAVQKMITSAGNENWESADKSALWQEIAAALVPRPFVYRYLFLKIAASILFLLVAGAWLFWPRPPHSLVQFARQQHLDTSGDTRLILGQQPAVVIKGKNSSLVYGGHNITINADSTTVSSAPYNTLQVPYGRRARLQLDDGTVVLLNAGSKLVYPATFADNKREVYLEGEAFFEIAPKAEAPFFVYASRMETEVLGTSFNISAYTDDTRQSLVLASGSVRMRLPSQHLFGKRFRQLQPHEMAIVSNEELTVNKVDITPYTAWKDGRLLFYSTPLKEILKKLTRYYNIQLDLASTQPGLETCSGDFDLDDDLNNVLDVICATNSLRYERQGTHIVLKEKD</sequence>
<dbReference type="STRING" id="29529.SAMN04488122_4899"/>
<name>A0A1I0S8S0_9BACT</name>
<dbReference type="InterPro" id="IPR012373">
    <property type="entry name" value="Ferrdict_sens_TM"/>
</dbReference>
<evidence type="ECO:0000313" key="4">
    <source>
        <dbReference type="EMBL" id="SEW52521.1"/>
    </source>
</evidence>
<dbReference type="PANTHER" id="PTHR30273:SF2">
    <property type="entry name" value="PROTEIN FECR"/>
    <property type="match status" value="1"/>
</dbReference>
<dbReference type="PANTHER" id="PTHR30273">
    <property type="entry name" value="PERIPLASMIC SIGNAL SENSOR AND SIGMA FACTOR ACTIVATOR FECR-RELATED"/>
    <property type="match status" value="1"/>
</dbReference>
<dbReference type="EMBL" id="FOJG01000002">
    <property type="protein sequence ID" value="SEW52521.1"/>
    <property type="molecule type" value="Genomic_DNA"/>
</dbReference>
<proteinExistence type="predicted"/>
<feature type="domain" description="FecR protein" evidence="2">
    <location>
        <begin position="158"/>
        <end position="252"/>
    </location>
</feature>
<dbReference type="Gene3D" id="2.60.120.1440">
    <property type="match status" value="1"/>
</dbReference>
<dbReference type="Pfam" id="PF04773">
    <property type="entry name" value="FecR"/>
    <property type="match status" value="1"/>
</dbReference>
<dbReference type="RefSeq" id="WP_089899019.1">
    <property type="nucleotide sequence ID" value="NZ_FOJG01000002.1"/>
</dbReference>
<reference evidence="5" key="1">
    <citation type="submission" date="2016-10" db="EMBL/GenBank/DDBJ databases">
        <authorList>
            <person name="Varghese N."/>
            <person name="Submissions S."/>
        </authorList>
    </citation>
    <scope>NUCLEOTIDE SEQUENCE [LARGE SCALE GENOMIC DNA]</scope>
    <source>
        <strain evidence="5">DSM 3695</strain>
    </source>
</reference>
<dbReference type="Gene3D" id="3.55.50.30">
    <property type="match status" value="1"/>
</dbReference>
<dbReference type="InterPro" id="IPR006860">
    <property type="entry name" value="FecR"/>
</dbReference>
<evidence type="ECO:0000259" key="3">
    <source>
        <dbReference type="Pfam" id="PF16344"/>
    </source>
</evidence>